<feature type="transmembrane region" description="Helical" evidence="12">
    <location>
        <begin position="184"/>
        <end position="206"/>
    </location>
</feature>
<dbReference type="Pfam" id="PF00512">
    <property type="entry name" value="HisKA"/>
    <property type="match status" value="1"/>
</dbReference>
<name>A0A430HDD9_9BURK</name>
<accession>A0A430HDD9</accession>
<feature type="domain" description="Histidine kinase" evidence="13">
    <location>
        <begin position="262"/>
        <end position="474"/>
    </location>
</feature>
<evidence type="ECO:0000256" key="3">
    <source>
        <dbReference type="ARBA" id="ARBA00012438"/>
    </source>
</evidence>
<dbReference type="PRINTS" id="PR00344">
    <property type="entry name" value="BCTRLSENSOR"/>
</dbReference>
<keyword evidence="7 12" id="KW-0812">Transmembrane</keyword>
<dbReference type="InterPro" id="IPR003660">
    <property type="entry name" value="HAMP_dom"/>
</dbReference>
<dbReference type="InterPro" id="IPR036890">
    <property type="entry name" value="HATPase_C_sf"/>
</dbReference>
<keyword evidence="9 12" id="KW-1133">Transmembrane helix</keyword>
<dbReference type="SUPFAM" id="SSF103190">
    <property type="entry name" value="Sensory domain-like"/>
    <property type="match status" value="1"/>
</dbReference>
<evidence type="ECO:0000256" key="11">
    <source>
        <dbReference type="ARBA" id="ARBA00023136"/>
    </source>
</evidence>
<dbReference type="PANTHER" id="PTHR45436">
    <property type="entry name" value="SENSOR HISTIDINE KINASE YKOH"/>
    <property type="match status" value="1"/>
</dbReference>
<dbReference type="Gene3D" id="3.30.450.20">
    <property type="entry name" value="PAS domain"/>
    <property type="match status" value="1"/>
</dbReference>
<evidence type="ECO:0000256" key="9">
    <source>
        <dbReference type="ARBA" id="ARBA00022989"/>
    </source>
</evidence>
<keyword evidence="11 12" id="KW-0472">Membrane</keyword>
<feature type="transmembrane region" description="Helical" evidence="12">
    <location>
        <begin position="7"/>
        <end position="27"/>
    </location>
</feature>
<feature type="domain" description="HAMP" evidence="14">
    <location>
        <begin position="204"/>
        <end position="255"/>
    </location>
</feature>
<dbReference type="InterPro" id="IPR029151">
    <property type="entry name" value="Sensor-like_sf"/>
</dbReference>
<dbReference type="EC" id="2.7.13.3" evidence="3"/>
<gene>
    <name evidence="15" type="primary">creC</name>
    <name evidence="15" type="ORF">EJB06_29340</name>
</gene>
<evidence type="ECO:0000256" key="12">
    <source>
        <dbReference type="SAM" id="Phobius"/>
    </source>
</evidence>
<dbReference type="EMBL" id="RXLQ01000025">
    <property type="protein sequence ID" value="RSZ55517.1"/>
    <property type="molecule type" value="Genomic_DNA"/>
</dbReference>
<keyword evidence="16" id="KW-1185">Reference proteome</keyword>
<dbReference type="SMART" id="SM00388">
    <property type="entry name" value="HisKA"/>
    <property type="match status" value="1"/>
</dbReference>
<dbReference type="Gene3D" id="1.10.287.130">
    <property type="match status" value="1"/>
</dbReference>
<evidence type="ECO:0000313" key="16">
    <source>
        <dbReference type="Proteomes" id="UP000278085"/>
    </source>
</evidence>
<evidence type="ECO:0000256" key="10">
    <source>
        <dbReference type="ARBA" id="ARBA00023012"/>
    </source>
</evidence>
<protein>
    <recommendedName>
        <fullName evidence="3">histidine kinase</fullName>
        <ecNumber evidence="3">2.7.13.3</ecNumber>
    </recommendedName>
</protein>
<evidence type="ECO:0000256" key="2">
    <source>
        <dbReference type="ARBA" id="ARBA00004651"/>
    </source>
</evidence>
<comment type="caution">
    <text evidence="15">The sequence shown here is derived from an EMBL/GenBank/DDBJ whole genome shotgun (WGS) entry which is preliminary data.</text>
</comment>
<dbReference type="CDD" id="cd00082">
    <property type="entry name" value="HisKA"/>
    <property type="match status" value="1"/>
</dbReference>
<dbReference type="SUPFAM" id="SSF55874">
    <property type="entry name" value="ATPase domain of HSP90 chaperone/DNA topoisomerase II/histidine kinase"/>
    <property type="match status" value="1"/>
</dbReference>
<dbReference type="PROSITE" id="PS50109">
    <property type="entry name" value="HIS_KIN"/>
    <property type="match status" value="1"/>
</dbReference>
<dbReference type="Pfam" id="PF02518">
    <property type="entry name" value="HATPase_c"/>
    <property type="match status" value="1"/>
</dbReference>
<dbReference type="Pfam" id="PF00672">
    <property type="entry name" value="HAMP"/>
    <property type="match status" value="1"/>
</dbReference>
<dbReference type="RefSeq" id="WP_126077567.1">
    <property type="nucleotide sequence ID" value="NZ_CP051166.1"/>
</dbReference>
<evidence type="ECO:0000256" key="8">
    <source>
        <dbReference type="ARBA" id="ARBA00022777"/>
    </source>
</evidence>
<dbReference type="GO" id="GO:0000155">
    <property type="term" value="F:phosphorelay sensor kinase activity"/>
    <property type="evidence" value="ECO:0007669"/>
    <property type="project" value="InterPro"/>
</dbReference>
<evidence type="ECO:0000256" key="6">
    <source>
        <dbReference type="ARBA" id="ARBA00022679"/>
    </source>
</evidence>
<dbReference type="OrthoDB" id="9806130at2"/>
<evidence type="ECO:0000256" key="4">
    <source>
        <dbReference type="ARBA" id="ARBA00022475"/>
    </source>
</evidence>
<dbReference type="AlphaFoldDB" id="A0A430HDD9"/>
<dbReference type="PROSITE" id="PS50885">
    <property type="entry name" value="HAMP"/>
    <property type="match status" value="1"/>
</dbReference>
<keyword evidence="6" id="KW-0808">Transferase</keyword>
<dbReference type="InterPro" id="IPR050428">
    <property type="entry name" value="TCS_sensor_his_kinase"/>
</dbReference>
<keyword evidence="10" id="KW-0902">Two-component regulatory system</keyword>
<dbReference type="InterPro" id="IPR005467">
    <property type="entry name" value="His_kinase_dom"/>
</dbReference>
<comment type="subcellular location">
    <subcellularLocation>
        <location evidence="2">Cell membrane</location>
        <topology evidence="2">Multi-pass membrane protein</topology>
    </subcellularLocation>
</comment>
<keyword evidence="5" id="KW-0597">Phosphoprotein</keyword>
<dbReference type="InterPro" id="IPR004358">
    <property type="entry name" value="Sig_transdc_His_kin-like_C"/>
</dbReference>
<proteinExistence type="predicted"/>
<dbReference type="Gene3D" id="6.10.340.10">
    <property type="match status" value="1"/>
</dbReference>
<evidence type="ECO:0000259" key="13">
    <source>
        <dbReference type="PROSITE" id="PS50109"/>
    </source>
</evidence>
<dbReference type="InterPro" id="IPR036097">
    <property type="entry name" value="HisK_dim/P_sf"/>
</dbReference>
<keyword evidence="4" id="KW-1003">Cell membrane</keyword>
<evidence type="ECO:0000259" key="14">
    <source>
        <dbReference type="PROSITE" id="PS50885"/>
    </source>
</evidence>
<keyword evidence="8 15" id="KW-0418">Kinase</keyword>
<dbReference type="Gene3D" id="3.30.565.10">
    <property type="entry name" value="Histidine kinase-like ATPase, C-terminal domain"/>
    <property type="match status" value="1"/>
</dbReference>
<dbReference type="SMART" id="SM00387">
    <property type="entry name" value="HATPase_c"/>
    <property type="match status" value="1"/>
</dbReference>
<evidence type="ECO:0000256" key="5">
    <source>
        <dbReference type="ARBA" id="ARBA00022553"/>
    </source>
</evidence>
<sequence>MRIGLRILLGYFLIVGLAAWFLLNVFVAQVKPGVRSTLEDTLVDTAHLLAEVVADDVKAGRVDQSQLLARLQSFGRRRVDVAIDGLNKRSLNYRVYITDVQGRVTFDSSGKDVGKDYSRWNDVYLTLRGEYGARSTRDAYSDDTHAVMHVAAPIMDGKDIIGVLTVAKPVSTVQPFVERSQRIILTRGAVLLALSLLIGMAFAYWLNRALRALMLYIADVEAGRKATLPPLGNNEIGTLGRALEAMRNKLEGKEYVEELMHTLAHELKSPIAAIQGSAELMQEDMPAAERQHFLNNILNQNLRQKQLIDKLLALIRVEKQQRLGAPETVALRSLAVEVRADVSARMLVRGVTLETFIDNLIVKGDRLLLRQAVGNLLDNAIDFSPPGGVITMRAEEVGNEVIVSVADCGAGIPAFALERLFERFYSLPRPDGAKSTGLGLPFVREVMALHGGRVTVENAEPCGVRARLHLPLVLVS</sequence>
<reference evidence="15 16" key="1">
    <citation type="submission" date="2018-12" db="EMBL/GenBank/DDBJ databases">
        <authorList>
            <person name="Yang E."/>
        </authorList>
    </citation>
    <scope>NUCLEOTIDE SEQUENCE [LARGE SCALE GENOMIC DNA]</scope>
    <source>
        <strain evidence="15 16">SOD</strain>
    </source>
</reference>
<evidence type="ECO:0000256" key="7">
    <source>
        <dbReference type="ARBA" id="ARBA00022692"/>
    </source>
</evidence>
<dbReference type="Proteomes" id="UP000278085">
    <property type="component" value="Unassembled WGS sequence"/>
</dbReference>
<dbReference type="PANTHER" id="PTHR45436:SF10">
    <property type="entry name" value="HISTIDINE KINASE"/>
    <property type="match status" value="1"/>
</dbReference>
<dbReference type="GO" id="GO:0005886">
    <property type="term" value="C:plasma membrane"/>
    <property type="evidence" value="ECO:0007669"/>
    <property type="project" value="UniProtKB-SubCell"/>
</dbReference>
<dbReference type="NCBIfam" id="NF008312">
    <property type="entry name" value="PRK11100.1"/>
    <property type="match status" value="1"/>
</dbReference>
<dbReference type="InterPro" id="IPR003661">
    <property type="entry name" value="HisK_dim/P_dom"/>
</dbReference>
<organism evidence="15 16">
    <name type="scientific">Massilia atriviolacea</name>
    <dbReference type="NCBI Taxonomy" id="2495579"/>
    <lineage>
        <taxon>Bacteria</taxon>
        <taxon>Pseudomonadati</taxon>
        <taxon>Pseudomonadota</taxon>
        <taxon>Betaproteobacteria</taxon>
        <taxon>Burkholderiales</taxon>
        <taxon>Oxalobacteraceae</taxon>
        <taxon>Telluria group</taxon>
        <taxon>Massilia</taxon>
    </lineage>
</organism>
<comment type="catalytic activity">
    <reaction evidence="1">
        <text>ATP + protein L-histidine = ADP + protein N-phospho-L-histidine.</text>
        <dbReference type="EC" id="2.7.13.3"/>
    </reaction>
</comment>
<dbReference type="SUPFAM" id="SSF47384">
    <property type="entry name" value="Homodimeric domain of signal transducing histidine kinase"/>
    <property type="match status" value="1"/>
</dbReference>
<dbReference type="InterPro" id="IPR003594">
    <property type="entry name" value="HATPase_dom"/>
</dbReference>
<evidence type="ECO:0000256" key="1">
    <source>
        <dbReference type="ARBA" id="ARBA00000085"/>
    </source>
</evidence>
<evidence type="ECO:0000313" key="15">
    <source>
        <dbReference type="EMBL" id="RSZ55517.1"/>
    </source>
</evidence>